<evidence type="ECO:0000256" key="6">
    <source>
        <dbReference type="ARBA" id="ARBA00023002"/>
    </source>
</evidence>
<reference evidence="13" key="3">
    <citation type="submission" date="2025-09" db="UniProtKB">
        <authorList>
            <consortium name="Ensembl"/>
        </authorList>
    </citation>
    <scope>IDENTIFICATION</scope>
</reference>
<keyword evidence="5" id="KW-0256">Endoplasmic reticulum</keyword>
<dbReference type="GO" id="GO:0005789">
    <property type="term" value="C:endoplasmic reticulum membrane"/>
    <property type="evidence" value="ECO:0007669"/>
    <property type="project" value="UniProtKB-SubCell"/>
</dbReference>
<evidence type="ECO:0000256" key="3">
    <source>
        <dbReference type="ARBA" id="ARBA00022617"/>
    </source>
</evidence>
<dbReference type="PANTHER" id="PTHR24291">
    <property type="entry name" value="CYTOCHROME P450 FAMILY 4"/>
    <property type="match status" value="1"/>
</dbReference>
<evidence type="ECO:0000256" key="12">
    <source>
        <dbReference type="SAM" id="MobiDB-lite"/>
    </source>
</evidence>
<dbReference type="AlphaFoldDB" id="A0A4X2MEU3"/>
<dbReference type="PANTHER" id="PTHR24291:SF198">
    <property type="entry name" value="CYTOCHROME P450 4F3"/>
    <property type="match status" value="1"/>
</dbReference>
<evidence type="ECO:0000256" key="9">
    <source>
        <dbReference type="ARBA" id="ARBA00023136"/>
    </source>
</evidence>
<evidence type="ECO:0000256" key="1">
    <source>
        <dbReference type="ARBA" id="ARBA00004586"/>
    </source>
</evidence>
<keyword evidence="14" id="KW-1185">Reference proteome</keyword>
<dbReference type="InterPro" id="IPR001128">
    <property type="entry name" value="Cyt_P450"/>
</dbReference>
<proteinExistence type="inferred from homology"/>
<evidence type="ECO:0000256" key="5">
    <source>
        <dbReference type="ARBA" id="ARBA00022824"/>
    </source>
</evidence>
<evidence type="ECO:0000256" key="4">
    <source>
        <dbReference type="ARBA" id="ARBA00022723"/>
    </source>
</evidence>
<keyword evidence="8 11" id="KW-0503">Monooxygenase</keyword>
<dbReference type="Pfam" id="PF00067">
    <property type="entry name" value="p450"/>
    <property type="match status" value="1"/>
</dbReference>
<keyword evidence="7 10" id="KW-0408">Iron</keyword>
<dbReference type="SUPFAM" id="SSF48264">
    <property type="entry name" value="Cytochrome P450"/>
    <property type="match status" value="1"/>
</dbReference>
<dbReference type="PRINTS" id="PR00385">
    <property type="entry name" value="P450"/>
</dbReference>
<comment type="cofactor">
    <cofactor evidence="10">
        <name>heme</name>
        <dbReference type="ChEBI" id="CHEBI:30413"/>
    </cofactor>
</comment>
<reference evidence="14" key="1">
    <citation type="submission" date="2018-12" db="EMBL/GenBank/DDBJ databases">
        <authorList>
            <person name="Yazar S."/>
        </authorList>
    </citation>
    <scope>NUCLEOTIDE SEQUENCE [LARGE SCALE GENOMIC DNA]</scope>
</reference>
<dbReference type="Proteomes" id="UP000314987">
    <property type="component" value="Unassembled WGS sequence"/>
</dbReference>
<dbReference type="GO" id="GO:0016705">
    <property type="term" value="F:oxidoreductase activity, acting on paired donors, with incorporation or reduction of molecular oxygen"/>
    <property type="evidence" value="ECO:0007669"/>
    <property type="project" value="InterPro"/>
</dbReference>
<dbReference type="GO" id="GO:0004497">
    <property type="term" value="F:monooxygenase activity"/>
    <property type="evidence" value="ECO:0007669"/>
    <property type="project" value="UniProtKB-KW"/>
</dbReference>
<dbReference type="InterPro" id="IPR002401">
    <property type="entry name" value="Cyt_P450_E_grp-I"/>
</dbReference>
<accession>A0A4X2MEU3</accession>
<evidence type="ECO:0000313" key="13">
    <source>
        <dbReference type="Ensembl" id="ENSVURP00010032647.1"/>
    </source>
</evidence>
<dbReference type="CDD" id="cd20679">
    <property type="entry name" value="CYP4F"/>
    <property type="match status" value="1"/>
</dbReference>
<keyword evidence="4 10" id="KW-0479">Metal-binding</keyword>
<protein>
    <recommendedName>
        <fullName evidence="15">Cytochrome P450 family 4 subfamily F member 8</fullName>
    </recommendedName>
</protein>
<name>A0A4X2MEU3_VOMUR</name>
<dbReference type="InterPro" id="IPR017972">
    <property type="entry name" value="Cyt_P450_CS"/>
</dbReference>
<evidence type="ECO:0000256" key="10">
    <source>
        <dbReference type="PIRSR" id="PIRSR602401-1"/>
    </source>
</evidence>
<dbReference type="InterPro" id="IPR050196">
    <property type="entry name" value="Cytochrome_P450_Monoox"/>
</dbReference>
<dbReference type="PROSITE" id="PS00086">
    <property type="entry name" value="CYTOCHROME_P450"/>
    <property type="match status" value="1"/>
</dbReference>
<organism evidence="13 14">
    <name type="scientific">Vombatus ursinus</name>
    <name type="common">Common wombat</name>
    <dbReference type="NCBI Taxonomy" id="29139"/>
    <lineage>
        <taxon>Eukaryota</taxon>
        <taxon>Metazoa</taxon>
        <taxon>Chordata</taxon>
        <taxon>Craniata</taxon>
        <taxon>Vertebrata</taxon>
        <taxon>Euteleostomi</taxon>
        <taxon>Mammalia</taxon>
        <taxon>Metatheria</taxon>
        <taxon>Diprotodontia</taxon>
        <taxon>Vombatidae</taxon>
        <taxon>Vombatus</taxon>
    </lineage>
</organism>
<dbReference type="STRING" id="29139.ENSVURP00010032647"/>
<evidence type="ECO:0000313" key="14">
    <source>
        <dbReference type="Proteomes" id="UP000314987"/>
    </source>
</evidence>
<feature type="compositionally biased region" description="Polar residues" evidence="12">
    <location>
        <begin position="20"/>
        <end position="29"/>
    </location>
</feature>
<sequence length="603" mass="69366">MQITGDGDLGFPELQRTETDNSAPTDSRQPLPTLYFTFASKNMGEGCLLQCGSLKDRESPRGMLPGSEWLSHQLGLLGLELRVSSALLLIFLTFSIWILGKGLTFVHQCYINCQQLRCFPEPPLQNWFKGHVGLIKPSEEGVKNIIKFVTTFREVFLMWGGPIHPIVFICHPDYIRPVTSASAYIAPKDKLFYGFFKHWLGDGLLLSKGDKWSQRRRLLTPAFHFDILKPYIKIFNKSTDIMHMNWRQLYVGDSIRLNVFDHISLMTLDSLQKCVFSHDSHCQEKPSPYISAILELSSLVSKRNQEPVLYWDHLYYLTSQGRQFLRACHLVHGFTDDVIQTRRRILAEQGSEAFLRNKIKGKTVDFIDVLLLAKDEEGKALSDKDIRAEADTFMFEGHDTTASGLSWALYNLAQHQEYQDRCRQEIQELLRGRQPEEIEWDDLSQMPFLTMCIKESLRLHPPVVAIARRCTKDIQLPDGRVIPKGNICLVSIFGTHHNPSVWSNPEVYDPYRFEFDNFQKMSPLAFMPFSAGPRNCIGQNFAMYEMKVVLALTLLRFRILPDEHPARRKPEVILRAEDGLWLRAEPLQHPSMPETHLSEAPQN</sequence>
<gene>
    <name evidence="13" type="primary">LOC114035152</name>
</gene>
<evidence type="ECO:0008006" key="15">
    <source>
        <dbReference type="Google" id="ProtNLM"/>
    </source>
</evidence>
<evidence type="ECO:0000256" key="8">
    <source>
        <dbReference type="ARBA" id="ARBA00023033"/>
    </source>
</evidence>
<comment type="subcellular location">
    <subcellularLocation>
        <location evidence="1">Endoplasmic reticulum membrane</location>
    </subcellularLocation>
</comment>
<reference evidence="13" key="2">
    <citation type="submission" date="2025-08" db="UniProtKB">
        <authorList>
            <consortium name="Ensembl"/>
        </authorList>
    </citation>
    <scope>IDENTIFICATION</scope>
</reference>
<evidence type="ECO:0000256" key="2">
    <source>
        <dbReference type="ARBA" id="ARBA00010617"/>
    </source>
</evidence>
<evidence type="ECO:0000256" key="7">
    <source>
        <dbReference type="ARBA" id="ARBA00023004"/>
    </source>
</evidence>
<dbReference type="Ensembl" id="ENSVURT00010037170.1">
    <property type="protein sequence ID" value="ENSVURP00010032647.1"/>
    <property type="gene ID" value="ENSVURG00010024897.1"/>
</dbReference>
<dbReference type="FunFam" id="1.10.630.10:FF:000005">
    <property type="entry name" value="cytochrome P450 4F22 isoform X2"/>
    <property type="match status" value="1"/>
</dbReference>
<dbReference type="OMA" id="IDVQKWM"/>
<dbReference type="GO" id="GO:0005506">
    <property type="term" value="F:iron ion binding"/>
    <property type="evidence" value="ECO:0007669"/>
    <property type="project" value="InterPro"/>
</dbReference>
<keyword evidence="3 10" id="KW-0349">Heme</keyword>
<keyword evidence="9" id="KW-0472">Membrane</keyword>
<keyword evidence="6 11" id="KW-0560">Oxidoreductase</keyword>
<feature type="binding site" description="axial binding residue" evidence="10">
    <location>
        <position position="536"/>
    </location>
    <ligand>
        <name>heme</name>
        <dbReference type="ChEBI" id="CHEBI:30413"/>
    </ligand>
    <ligandPart>
        <name>Fe</name>
        <dbReference type="ChEBI" id="CHEBI:18248"/>
    </ligandPart>
</feature>
<dbReference type="GeneTree" id="ENSGT00940000155021"/>
<feature type="region of interest" description="Disordered" evidence="12">
    <location>
        <begin position="1"/>
        <end position="29"/>
    </location>
</feature>
<evidence type="ECO:0000256" key="11">
    <source>
        <dbReference type="RuleBase" id="RU000461"/>
    </source>
</evidence>
<dbReference type="InterPro" id="IPR036396">
    <property type="entry name" value="Cyt_P450_sf"/>
</dbReference>
<dbReference type="GO" id="GO:0020037">
    <property type="term" value="F:heme binding"/>
    <property type="evidence" value="ECO:0007669"/>
    <property type="project" value="InterPro"/>
</dbReference>
<dbReference type="Gene3D" id="1.10.630.10">
    <property type="entry name" value="Cytochrome P450"/>
    <property type="match status" value="1"/>
</dbReference>
<comment type="similarity">
    <text evidence="2 11">Belongs to the cytochrome P450 family.</text>
</comment>
<dbReference type="PRINTS" id="PR00463">
    <property type="entry name" value="EP450I"/>
</dbReference>